<reference evidence="1 2" key="1">
    <citation type="journal article" date="2024" name="G3 (Bethesda)">
        <title>Genome assembly of Hibiscus sabdariffa L. provides insights into metabolisms of medicinal natural products.</title>
        <authorList>
            <person name="Kim T."/>
        </authorList>
    </citation>
    <scope>NUCLEOTIDE SEQUENCE [LARGE SCALE GENOMIC DNA]</scope>
    <source>
        <strain evidence="1">TK-2024</strain>
        <tissue evidence="1">Old leaves</tissue>
    </source>
</reference>
<name>A0ABR2BAC6_9ROSI</name>
<gene>
    <name evidence="1" type="ORF">V6N12_033266</name>
</gene>
<keyword evidence="2" id="KW-1185">Reference proteome</keyword>
<comment type="caution">
    <text evidence="1">The sequence shown here is derived from an EMBL/GenBank/DDBJ whole genome shotgun (WGS) entry which is preliminary data.</text>
</comment>
<evidence type="ECO:0000313" key="2">
    <source>
        <dbReference type="Proteomes" id="UP001472677"/>
    </source>
</evidence>
<accession>A0ABR2BAC6</accession>
<evidence type="ECO:0000313" key="1">
    <source>
        <dbReference type="EMBL" id="KAK8504050.1"/>
    </source>
</evidence>
<proteinExistence type="predicted"/>
<dbReference type="EMBL" id="JBBPBM010000146">
    <property type="protein sequence ID" value="KAK8504050.1"/>
    <property type="molecule type" value="Genomic_DNA"/>
</dbReference>
<organism evidence="1 2">
    <name type="scientific">Hibiscus sabdariffa</name>
    <name type="common">roselle</name>
    <dbReference type="NCBI Taxonomy" id="183260"/>
    <lineage>
        <taxon>Eukaryota</taxon>
        <taxon>Viridiplantae</taxon>
        <taxon>Streptophyta</taxon>
        <taxon>Embryophyta</taxon>
        <taxon>Tracheophyta</taxon>
        <taxon>Spermatophyta</taxon>
        <taxon>Magnoliopsida</taxon>
        <taxon>eudicotyledons</taxon>
        <taxon>Gunneridae</taxon>
        <taxon>Pentapetalae</taxon>
        <taxon>rosids</taxon>
        <taxon>malvids</taxon>
        <taxon>Malvales</taxon>
        <taxon>Malvaceae</taxon>
        <taxon>Malvoideae</taxon>
        <taxon>Hibiscus</taxon>
    </lineage>
</organism>
<sequence length="127" mass="14631">MVVVEFREEVGGRVSGRTMGTCDRRESIPVTCKSAELAVYMWNEGDVGQWPMVADRETFSEHNYQHIIVGLTVAHNFVWSTNQIALMKAKQLKSLMIGTEIIKDGMDLRFRDNVRDYYLDIILMIDK</sequence>
<dbReference type="Proteomes" id="UP001472677">
    <property type="component" value="Unassembled WGS sequence"/>
</dbReference>
<protein>
    <submittedName>
        <fullName evidence="1">Uncharacterized protein</fullName>
    </submittedName>
</protein>